<feature type="domain" description="Histidine kinase" evidence="7">
    <location>
        <begin position="532"/>
        <end position="751"/>
    </location>
</feature>
<gene>
    <name evidence="11" type="ORF">AVDCRST_MAG42-2527</name>
</gene>
<dbReference type="InterPro" id="IPR036097">
    <property type="entry name" value="HisK_dim/P_sf"/>
</dbReference>
<dbReference type="Pfam" id="PF00512">
    <property type="entry name" value="HisKA"/>
    <property type="match status" value="1"/>
</dbReference>
<dbReference type="SMART" id="SM00387">
    <property type="entry name" value="HATPase_c"/>
    <property type="match status" value="1"/>
</dbReference>
<dbReference type="PROSITE" id="PS50110">
    <property type="entry name" value="RESPONSE_REGULATORY"/>
    <property type="match status" value="1"/>
</dbReference>
<evidence type="ECO:0000259" key="9">
    <source>
        <dbReference type="PROSITE" id="PS50112"/>
    </source>
</evidence>
<proteinExistence type="predicted"/>
<dbReference type="InterPro" id="IPR011006">
    <property type="entry name" value="CheY-like_superfamily"/>
</dbReference>
<dbReference type="CDD" id="cd00130">
    <property type="entry name" value="PAS"/>
    <property type="match status" value="3"/>
</dbReference>
<dbReference type="GO" id="GO:0000155">
    <property type="term" value="F:phosphorelay sensor kinase activity"/>
    <property type="evidence" value="ECO:0007669"/>
    <property type="project" value="InterPro"/>
</dbReference>
<dbReference type="InterPro" id="IPR000700">
    <property type="entry name" value="PAS-assoc_C"/>
</dbReference>
<dbReference type="SMART" id="SM00448">
    <property type="entry name" value="REC"/>
    <property type="match status" value="1"/>
</dbReference>
<evidence type="ECO:0000313" key="11">
    <source>
        <dbReference type="EMBL" id="CAA9257023.1"/>
    </source>
</evidence>
<dbReference type="SMART" id="SM00086">
    <property type="entry name" value="PAC"/>
    <property type="match status" value="2"/>
</dbReference>
<feature type="modified residue" description="4-aspartylphosphate" evidence="6">
    <location>
        <position position="822"/>
    </location>
</feature>
<dbReference type="Pfam" id="PF00072">
    <property type="entry name" value="Response_reg"/>
    <property type="match status" value="1"/>
</dbReference>
<evidence type="ECO:0000259" key="10">
    <source>
        <dbReference type="PROSITE" id="PS50113"/>
    </source>
</evidence>
<dbReference type="EC" id="2.7.13.3" evidence="2"/>
<dbReference type="Gene3D" id="2.10.70.100">
    <property type="match status" value="1"/>
</dbReference>
<evidence type="ECO:0000259" key="8">
    <source>
        <dbReference type="PROSITE" id="PS50110"/>
    </source>
</evidence>
<dbReference type="PROSITE" id="PS50112">
    <property type="entry name" value="PAS"/>
    <property type="match status" value="2"/>
</dbReference>
<keyword evidence="5" id="KW-0418">Kinase</keyword>
<dbReference type="SUPFAM" id="SSF55874">
    <property type="entry name" value="ATPase domain of HSP90 chaperone/DNA topoisomerase II/histidine kinase"/>
    <property type="match status" value="1"/>
</dbReference>
<evidence type="ECO:0000256" key="4">
    <source>
        <dbReference type="ARBA" id="ARBA00022679"/>
    </source>
</evidence>
<dbReference type="PROSITE" id="PS50113">
    <property type="entry name" value="PAC"/>
    <property type="match status" value="2"/>
</dbReference>
<dbReference type="NCBIfam" id="TIGR00229">
    <property type="entry name" value="sensory_box"/>
    <property type="match status" value="3"/>
</dbReference>
<evidence type="ECO:0000256" key="5">
    <source>
        <dbReference type="ARBA" id="ARBA00022777"/>
    </source>
</evidence>
<dbReference type="InterPro" id="IPR005467">
    <property type="entry name" value="His_kinase_dom"/>
</dbReference>
<dbReference type="PANTHER" id="PTHR43047">
    <property type="entry name" value="TWO-COMPONENT HISTIDINE PROTEIN KINASE"/>
    <property type="match status" value="1"/>
</dbReference>
<dbReference type="SUPFAM" id="SSF52172">
    <property type="entry name" value="CheY-like"/>
    <property type="match status" value="1"/>
</dbReference>
<feature type="domain" description="Response regulatory" evidence="8">
    <location>
        <begin position="773"/>
        <end position="886"/>
    </location>
</feature>
<protein>
    <recommendedName>
        <fullName evidence="2">histidine kinase</fullName>
        <ecNumber evidence="2">2.7.13.3</ecNumber>
    </recommendedName>
</protein>
<name>A0A6J4IR66_9BACT</name>
<dbReference type="PROSITE" id="PS50109">
    <property type="entry name" value="HIS_KIN"/>
    <property type="match status" value="1"/>
</dbReference>
<sequence>MKSEGEVPAGAVLIVAPTGRDAALAAGTLQQAGLPAAVCADIGEVAARLCDETGAVLIAEEALNPTQTPQLLERLRQQPAWSDLPLLVLTSGPAAEDASVRILNLFGSAANVTLLERPLGGLTLISSARTALRARQRQHQLRDLVEQREKLLASISDAFSALDHEWRYTYANEKVAELAGVSRQQLLGRKIWDVFPDAVGSEFYKRCHRAMEMRQPDHFEVYYEPWRRWLETRIYPTAEGIAVLRSDVTERHETAARLKESEDRLRLAIEAANIGTFDYYPLTGELRFSARAKAIFGASPDREFTYDTYRDGLHPLDRELPAQIVGRLRSGETDRYELEYRTIGIEDGQERWVAERGRAVRDAAGEIVRIVGTVLDITERRNAEEGLRASETQLRFVTDHAAAMLIAHCDTDGRYIFVNEPYARRFGLTRAEIVGRTVRDVIGETAYATIGPHVEAALAGQRVEFEVEVPYSTGHRWMACRYVPDRAPDGSVRSFVAVVQDTTERKHAELLLQHAKQAAEDANRAKDQFLAMLSHELRTPLTPVLMTIASLRRQPNLPEELQADLEVLQRNVELEALLIDDLLDLTRIAHGKLELHHDAADIHASLEHALNISSAELQGKDITVTRRFEAFEHHTWGDGARLQQVFWNLVKNAAKFTSHGGRIDLRTRNDAAHRIIVEISDNGIGIAPELMPRIFDAFEQGGRMMTSQFGGLGLGLAIAKRVIDMHGGSVVATSGGRGQGATFTITLQAMETSLLEDPVVYLPGDPTDDRTAELLLVEDHADTARVLTRILQSAGYKVAHADTIGAARDLASSRRFDLVVSDLGLPDGTGLELMRDLQATHGLRGIALSGFGTDEDRAASVAAGFAEHLTKPVDWPLLRDAIERLLITKSREEAQAAAH</sequence>
<dbReference type="EMBL" id="CADCTA010000088">
    <property type="protein sequence ID" value="CAA9257023.1"/>
    <property type="molecule type" value="Genomic_DNA"/>
</dbReference>
<dbReference type="SMART" id="SM00388">
    <property type="entry name" value="HisKA"/>
    <property type="match status" value="1"/>
</dbReference>
<dbReference type="PRINTS" id="PR00344">
    <property type="entry name" value="BCTRLSENSOR"/>
</dbReference>
<feature type="domain" description="PAS" evidence="9">
    <location>
        <begin position="137"/>
        <end position="214"/>
    </location>
</feature>
<dbReference type="InterPro" id="IPR003661">
    <property type="entry name" value="HisK_dim/P_dom"/>
</dbReference>
<dbReference type="Pfam" id="PF02518">
    <property type="entry name" value="HATPase_c"/>
    <property type="match status" value="1"/>
</dbReference>
<evidence type="ECO:0000256" key="2">
    <source>
        <dbReference type="ARBA" id="ARBA00012438"/>
    </source>
</evidence>
<dbReference type="Pfam" id="PF08448">
    <property type="entry name" value="PAS_4"/>
    <property type="match status" value="2"/>
</dbReference>
<dbReference type="Gene3D" id="3.40.50.2300">
    <property type="match status" value="1"/>
</dbReference>
<dbReference type="InterPro" id="IPR001789">
    <property type="entry name" value="Sig_transdc_resp-reg_receiver"/>
</dbReference>
<dbReference type="Gene3D" id="3.30.565.10">
    <property type="entry name" value="Histidine kinase-like ATPase, C-terminal domain"/>
    <property type="match status" value="1"/>
</dbReference>
<dbReference type="FunFam" id="3.30.565.10:FF:000006">
    <property type="entry name" value="Sensor histidine kinase WalK"/>
    <property type="match status" value="1"/>
</dbReference>
<dbReference type="InterPro" id="IPR000014">
    <property type="entry name" value="PAS"/>
</dbReference>
<dbReference type="Gene3D" id="1.10.287.130">
    <property type="match status" value="1"/>
</dbReference>
<dbReference type="CDD" id="cd00082">
    <property type="entry name" value="HisKA"/>
    <property type="match status" value="1"/>
</dbReference>
<organism evidence="11">
    <name type="scientific">uncultured Chthoniobacterales bacterium</name>
    <dbReference type="NCBI Taxonomy" id="1836801"/>
    <lineage>
        <taxon>Bacteria</taxon>
        <taxon>Pseudomonadati</taxon>
        <taxon>Verrucomicrobiota</taxon>
        <taxon>Spartobacteria</taxon>
        <taxon>Chthoniobacterales</taxon>
        <taxon>environmental samples</taxon>
    </lineage>
</organism>
<evidence type="ECO:0000256" key="1">
    <source>
        <dbReference type="ARBA" id="ARBA00000085"/>
    </source>
</evidence>
<comment type="catalytic activity">
    <reaction evidence="1">
        <text>ATP + protein L-histidine = ADP + protein N-phospho-L-histidine.</text>
        <dbReference type="EC" id="2.7.13.3"/>
    </reaction>
</comment>
<evidence type="ECO:0000256" key="3">
    <source>
        <dbReference type="ARBA" id="ARBA00022553"/>
    </source>
</evidence>
<dbReference type="SMART" id="SM00091">
    <property type="entry name" value="PAS"/>
    <property type="match status" value="3"/>
</dbReference>
<accession>A0A6J4IR66</accession>
<dbReference type="Gene3D" id="3.30.450.20">
    <property type="entry name" value="PAS domain"/>
    <property type="match status" value="3"/>
</dbReference>
<dbReference type="SUPFAM" id="SSF47384">
    <property type="entry name" value="Homodimeric domain of signal transducing histidine kinase"/>
    <property type="match status" value="1"/>
</dbReference>
<dbReference type="InterPro" id="IPR036890">
    <property type="entry name" value="HATPase_C_sf"/>
</dbReference>
<keyword evidence="3 6" id="KW-0597">Phosphoprotein</keyword>
<evidence type="ECO:0000259" key="7">
    <source>
        <dbReference type="PROSITE" id="PS50109"/>
    </source>
</evidence>
<reference evidence="11" key="1">
    <citation type="submission" date="2020-02" db="EMBL/GenBank/DDBJ databases">
        <authorList>
            <person name="Meier V. D."/>
        </authorList>
    </citation>
    <scope>NUCLEOTIDE SEQUENCE</scope>
    <source>
        <strain evidence="11">AVDCRST_MAG42</strain>
    </source>
</reference>
<dbReference type="InterPro" id="IPR013656">
    <property type="entry name" value="PAS_4"/>
</dbReference>
<dbReference type="InterPro" id="IPR035965">
    <property type="entry name" value="PAS-like_dom_sf"/>
</dbReference>
<dbReference type="CDD" id="cd16922">
    <property type="entry name" value="HATPase_EvgS-ArcB-TorS-like"/>
    <property type="match status" value="1"/>
</dbReference>
<evidence type="ECO:0000256" key="6">
    <source>
        <dbReference type="PROSITE-ProRule" id="PRU00169"/>
    </source>
</evidence>
<dbReference type="InterPro" id="IPR001610">
    <property type="entry name" value="PAC"/>
</dbReference>
<feature type="domain" description="PAC" evidence="10">
    <location>
        <begin position="461"/>
        <end position="514"/>
    </location>
</feature>
<feature type="domain" description="PAS" evidence="9">
    <location>
        <begin position="390"/>
        <end position="461"/>
    </location>
</feature>
<dbReference type="Pfam" id="PF08447">
    <property type="entry name" value="PAS_3"/>
    <property type="match status" value="1"/>
</dbReference>
<dbReference type="InterPro" id="IPR003594">
    <property type="entry name" value="HATPase_dom"/>
</dbReference>
<feature type="domain" description="PAC" evidence="10">
    <location>
        <begin position="336"/>
        <end position="389"/>
    </location>
</feature>
<dbReference type="InterPro" id="IPR004358">
    <property type="entry name" value="Sig_transdc_His_kin-like_C"/>
</dbReference>
<dbReference type="InterPro" id="IPR013655">
    <property type="entry name" value="PAS_fold_3"/>
</dbReference>
<keyword evidence="4" id="KW-0808">Transferase</keyword>
<dbReference type="AlphaFoldDB" id="A0A6J4IR66"/>
<dbReference type="SUPFAM" id="SSF55785">
    <property type="entry name" value="PYP-like sensor domain (PAS domain)"/>
    <property type="match status" value="3"/>
</dbReference>